<feature type="transmembrane region" description="Helical" evidence="1">
    <location>
        <begin position="92"/>
        <end position="116"/>
    </location>
</feature>
<dbReference type="AlphaFoldDB" id="X7EA78"/>
<feature type="transmembrane region" description="Helical" evidence="1">
    <location>
        <begin position="136"/>
        <end position="157"/>
    </location>
</feature>
<dbReference type="EMBL" id="JALZ01000060">
    <property type="protein sequence ID" value="ETX12028.1"/>
    <property type="molecule type" value="Genomic_DNA"/>
</dbReference>
<feature type="transmembrane region" description="Helical" evidence="1">
    <location>
        <begin position="295"/>
        <end position="312"/>
    </location>
</feature>
<organism evidence="3 4">
    <name type="scientific">Roseivivax halodurans JCM 10272</name>
    <dbReference type="NCBI Taxonomy" id="1449350"/>
    <lineage>
        <taxon>Bacteria</taxon>
        <taxon>Pseudomonadati</taxon>
        <taxon>Pseudomonadota</taxon>
        <taxon>Alphaproteobacteria</taxon>
        <taxon>Rhodobacterales</taxon>
        <taxon>Roseobacteraceae</taxon>
        <taxon>Roseivivax</taxon>
    </lineage>
</organism>
<feature type="transmembrane region" description="Helical" evidence="1">
    <location>
        <begin position="51"/>
        <end position="71"/>
    </location>
</feature>
<keyword evidence="1" id="KW-0472">Membrane</keyword>
<protein>
    <recommendedName>
        <fullName evidence="5">DoxX family protein</fullName>
    </recommendedName>
</protein>
<feature type="transmembrane region" description="Helical" evidence="1">
    <location>
        <begin position="267"/>
        <end position="288"/>
    </location>
</feature>
<keyword evidence="1" id="KW-1133">Transmembrane helix</keyword>
<dbReference type="STRING" id="1449350.OCH239_18610"/>
<feature type="transmembrane region" description="Helical" evidence="1">
    <location>
        <begin position="191"/>
        <end position="208"/>
    </location>
</feature>
<keyword evidence="2" id="KW-0732">Signal</keyword>
<reference evidence="3 4" key="1">
    <citation type="submission" date="2014-01" db="EMBL/GenBank/DDBJ databases">
        <title>Roseivivax halodurans JCM 10272 Genome Sequencing.</title>
        <authorList>
            <person name="Lai Q."/>
            <person name="Li G."/>
            <person name="Shao Z."/>
        </authorList>
    </citation>
    <scope>NUCLEOTIDE SEQUENCE [LARGE SCALE GENOMIC DNA]</scope>
    <source>
        <strain evidence="3 4">JCM 10272</strain>
    </source>
</reference>
<feature type="signal peptide" evidence="2">
    <location>
        <begin position="1"/>
        <end position="27"/>
    </location>
</feature>
<feature type="transmembrane region" description="Helical" evidence="1">
    <location>
        <begin position="228"/>
        <end position="247"/>
    </location>
</feature>
<keyword evidence="4" id="KW-1185">Reference proteome</keyword>
<evidence type="ECO:0008006" key="5">
    <source>
        <dbReference type="Google" id="ProtNLM"/>
    </source>
</evidence>
<accession>X7EA78</accession>
<evidence type="ECO:0000313" key="3">
    <source>
        <dbReference type="EMBL" id="ETX12028.1"/>
    </source>
</evidence>
<name>X7EA78_9RHOB</name>
<evidence type="ECO:0000256" key="1">
    <source>
        <dbReference type="SAM" id="Phobius"/>
    </source>
</evidence>
<evidence type="ECO:0000256" key="2">
    <source>
        <dbReference type="SAM" id="SignalP"/>
    </source>
</evidence>
<evidence type="ECO:0000313" key="4">
    <source>
        <dbReference type="Proteomes" id="UP000022447"/>
    </source>
</evidence>
<comment type="caution">
    <text evidence="3">The sequence shown here is derived from an EMBL/GenBank/DDBJ whole genome shotgun (WGS) entry which is preliminary data.</text>
</comment>
<sequence>MRPIRTTSRPFLAASALTLATVDSASAHEAWLLTPSEIETLATAPMPGLFTSHTALGVAACTACLIIFAAMRAEDQLQPLEDRLITPRAGALLDYGPVVLRLGLAIMLGLAALGGLPRHGTPHWTEPTLLVPDMQLALVSGADWLVPAQLCIAVFLLAGLGTRALGGIVVVLSVLGLFTFGPVFLSYTPHFAAPGFILLLTGGGAWSGDRSLGLDHPFPIPTYATWRAAQVLTGVGFIYLAVAYKLFQPTLLIAILQHGEFPTFGLPYPVVALIMTGVEIICGILLALGRLVRPVALTITAAITFLALVLGETPLFHANLYGCMVMFALVGRSYVPSTAAPRAFGLRRSQA</sequence>
<gene>
    <name evidence="3" type="ORF">OCH239_18610</name>
</gene>
<feature type="chain" id="PRO_5004977689" description="DoxX family protein" evidence="2">
    <location>
        <begin position="28"/>
        <end position="351"/>
    </location>
</feature>
<dbReference type="Proteomes" id="UP000022447">
    <property type="component" value="Unassembled WGS sequence"/>
</dbReference>
<dbReference type="eggNOG" id="ENOG5032S8M">
    <property type="taxonomic scope" value="Bacteria"/>
</dbReference>
<feature type="transmembrane region" description="Helical" evidence="1">
    <location>
        <begin position="164"/>
        <end position="185"/>
    </location>
</feature>
<dbReference type="PATRIC" id="fig|1449350.3.peg.4099"/>
<keyword evidence="1" id="KW-0812">Transmembrane</keyword>
<proteinExistence type="predicted"/>